<gene>
    <name evidence="4" type="ORF">FA727_07215</name>
</gene>
<dbReference type="SUPFAM" id="SSF103190">
    <property type="entry name" value="Sensory domain-like"/>
    <property type="match status" value="1"/>
</dbReference>
<keyword evidence="5" id="KW-1185">Reference proteome</keyword>
<evidence type="ECO:0000313" key="5">
    <source>
        <dbReference type="Proteomes" id="UP000307756"/>
    </source>
</evidence>
<evidence type="ECO:0000313" key="4">
    <source>
        <dbReference type="EMBL" id="TKC19320.1"/>
    </source>
</evidence>
<dbReference type="CDD" id="cd18773">
    <property type="entry name" value="PDC1_HK_sensor"/>
    <property type="match status" value="1"/>
</dbReference>
<comment type="caution">
    <text evidence="4">The sequence shown here is derived from an EMBL/GenBank/DDBJ whole genome shotgun (WGS) entry which is preliminary data.</text>
</comment>
<dbReference type="InterPro" id="IPR004089">
    <property type="entry name" value="MCPsignal_dom"/>
</dbReference>
<dbReference type="PANTHER" id="PTHR32089">
    <property type="entry name" value="METHYL-ACCEPTING CHEMOTAXIS PROTEIN MCPB"/>
    <property type="match status" value="1"/>
</dbReference>
<dbReference type="Gene3D" id="3.30.450.20">
    <property type="entry name" value="PAS domain"/>
    <property type="match status" value="1"/>
</dbReference>
<dbReference type="InterPro" id="IPR029151">
    <property type="entry name" value="Sensor-like_sf"/>
</dbReference>
<dbReference type="Proteomes" id="UP000307756">
    <property type="component" value="Unassembled WGS sequence"/>
</dbReference>
<dbReference type="SMART" id="SM00283">
    <property type="entry name" value="MA"/>
    <property type="match status" value="1"/>
</dbReference>
<protein>
    <submittedName>
        <fullName evidence="4">Chemotaxis protein</fullName>
    </submittedName>
</protein>
<dbReference type="GO" id="GO:0007165">
    <property type="term" value="P:signal transduction"/>
    <property type="evidence" value="ECO:0007669"/>
    <property type="project" value="UniProtKB-KW"/>
</dbReference>
<dbReference type="SUPFAM" id="SSF58104">
    <property type="entry name" value="Methyl-accepting chemotaxis protein (MCP) signaling domain"/>
    <property type="match status" value="1"/>
</dbReference>
<dbReference type="PROSITE" id="PS50111">
    <property type="entry name" value="CHEMOTAXIS_TRANSDUC_2"/>
    <property type="match status" value="1"/>
</dbReference>
<evidence type="ECO:0000256" key="1">
    <source>
        <dbReference type="ARBA" id="ARBA00023224"/>
    </source>
</evidence>
<keyword evidence="1 2" id="KW-0807">Transducer</keyword>
<proteinExistence type="predicted"/>
<dbReference type="AlphaFoldDB" id="A0A4V5P1X7"/>
<feature type="domain" description="Methyl-accepting transducer" evidence="3">
    <location>
        <begin position="44"/>
        <end position="280"/>
    </location>
</feature>
<evidence type="ECO:0000259" key="3">
    <source>
        <dbReference type="PROSITE" id="PS50111"/>
    </source>
</evidence>
<name>A0A4V5P1X7_9BACI</name>
<dbReference type="EMBL" id="SWBM01000001">
    <property type="protein sequence ID" value="TKC19320.1"/>
    <property type="molecule type" value="Genomic_DNA"/>
</dbReference>
<dbReference type="Pfam" id="PF22673">
    <property type="entry name" value="MCP-like_PDC_1"/>
    <property type="match status" value="1"/>
</dbReference>
<evidence type="ECO:0000256" key="2">
    <source>
        <dbReference type="PROSITE-ProRule" id="PRU00284"/>
    </source>
</evidence>
<dbReference type="RefSeq" id="WP_136830231.1">
    <property type="nucleotide sequence ID" value="NZ_SWBM01000001.1"/>
</dbReference>
<dbReference type="PANTHER" id="PTHR32089:SF112">
    <property type="entry name" value="LYSOZYME-LIKE PROTEIN-RELATED"/>
    <property type="match status" value="1"/>
</dbReference>
<reference evidence="4 5" key="1">
    <citation type="journal article" date="2011" name="J. Microbiol.">
        <title>Bacillus kyonggiensis sp. nov., isolated from soil of a lettuce field.</title>
        <authorList>
            <person name="Dong K."/>
            <person name="Lee S."/>
        </authorList>
    </citation>
    <scope>NUCLEOTIDE SEQUENCE [LARGE SCALE GENOMIC DNA]</scope>
    <source>
        <strain evidence="4 5">NB22</strain>
    </source>
</reference>
<accession>A0A4V5P1X7</accession>
<dbReference type="OrthoDB" id="9816519at2"/>
<dbReference type="GO" id="GO:0016020">
    <property type="term" value="C:membrane"/>
    <property type="evidence" value="ECO:0007669"/>
    <property type="project" value="InterPro"/>
</dbReference>
<sequence length="456" mass="50521">MILLKRIGKINVIPEPILESRNFDGQVQVAVDQLNGVVEQVKIATIELEETSTSSKNSTNTLLSHSEKTVDYTIQVSKKMETIETSAIQISNSFQEILSKAQSSQNDLDISWKSLQDLQKKFEELSQSHNQLLEQMNHLVKFSENIHAIVHTIGSISQKTKILALNAAIEAARAGEHGRGFSVVANEVGELANQTSLAVEETRENINLIQEEIQLNSQMVEKETKEVQEGTAELGNVLSYLESFKDKLGAITSMVSDSTFAVDEQTENVKEIANLLDQITQLSIENKDFVIKVSHDMDKQHQNIHQMLSISNSLSATSSELQGVVHHEITGTSVVDPAAIEKMKQNLKPILHSVQIQSMHALEHQTILDEVLATYTDLEAIWTNRIDGTFVYSNPKAGLVNAKARPWFIQALAGHIYVSEVYISALTKKACITLSFPIYTHEGQIVGILGADLTID</sequence>
<dbReference type="Pfam" id="PF00015">
    <property type="entry name" value="MCPsignal"/>
    <property type="match status" value="1"/>
</dbReference>
<organism evidence="4 5">
    <name type="scientific">Robertmurraya kyonggiensis</name>
    <dbReference type="NCBI Taxonomy" id="1037680"/>
    <lineage>
        <taxon>Bacteria</taxon>
        <taxon>Bacillati</taxon>
        <taxon>Bacillota</taxon>
        <taxon>Bacilli</taxon>
        <taxon>Bacillales</taxon>
        <taxon>Bacillaceae</taxon>
        <taxon>Robertmurraya</taxon>
    </lineage>
</organism>
<dbReference type="Gene3D" id="1.10.287.950">
    <property type="entry name" value="Methyl-accepting chemotaxis protein"/>
    <property type="match status" value="1"/>
</dbReference>